<dbReference type="EMBL" id="JABVBA010000002">
    <property type="protein sequence ID" value="NVF11020.1"/>
    <property type="molecule type" value="Genomic_DNA"/>
</dbReference>
<sequence>MPKLFDKTYFNAEVFEKYVDTIERERTNSINRKNITVLVKYFNKMGCCKIMNSKVESLQVTFRQFEYSLSAYRVQIVVEEFVIILERLIYSAIVHRTIDKIY</sequence>
<comment type="caution">
    <text evidence="1">The sequence shown here is derived from an EMBL/GenBank/DDBJ whole genome shotgun (WGS) entry which is preliminary data.</text>
</comment>
<reference evidence="1 2" key="1">
    <citation type="submission" date="2020-06" db="EMBL/GenBank/DDBJ databases">
        <title>Anaerococcus sp. nov., isolated form swine feces.</title>
        <authorList>
            <person name="Yu S."/>
        </authorList>
    </citation>
    <scope>NUCLEOTIDE SEQUENCE [LARGE SCALE GENOMIC DNA]</scope>
    <source>
        <strain evidence="1 2">AGMB00486</strain>
    </source>
</reference>
<accession>A0ABX2N8N9</accession>
<name>A0ABX2N8N9_9FIRM</name>
<gene>
    <name evidence="1" type="ORF">HV819_03315</name>
</gene>
<protein>
    <submittedName>
        <fullName evidence="1">Uncharacterized protein</fullName>
    </submittedName>
</protein>
<proteinExistence type="predicted"/>
<keyword evidence="2" id="KW-1185">Reference proteome</keyword>
<dbReference type="RefSeq" id="WP_176269498.1">
    <property type="nucleotide sequence ID" value="NZ_JABVBA010000002.1"/>
</dbReference>
<evidence type="ECO:0000313" key="1">
    <source>
        <dbReference type="EMBL" id="NVF11020.1"/>
    </source>
</evidence>
<organism evidence="1 2">
    <name type="scientific">Anaerococcus faecalis</name>
    <dbReference type="NCBI Taxonomy" id="2742993"/>
    <lineage>
        <taxon>Bacteria</taxon>
        <taxon>Bacillati</taxon>
        <taxon>Bacillota</taxon>
        <taxon>Tissierellia</taxon>
        <taxon>Tissierellales</taxon>
        <taxon>Peptoniphilaceae</taxon>
        <taxon>Anaerococcus</taxon>
    </lineage>
</organism>
<dbReference type="Proteomes" id="UP000540919">
    <property type="component" value="Unassembled WGS sequence"/>
</dbReference>
<evidence type="ECO:0000313" key="2">
    <source>
        <dbReference type="Proteomes" id="UP000540919"/>
    </source>
</evidence>